<dbReference type="OrthoDB" id="6381460at2759"/>
<sequence length="102" mass="11465">MEPAVTKFKVIVVLAFAKSQIFQVFYFHMYLGIVLIGATHGLIFLPPKRGGGDPSRDEGWAQGWAKGRPRTLRNPCKPKTLKSIYSEINHLHKLSLIPFESA</sequence>
<name>E9HE47_DAPPU</name>
<dbReference type="InParanoid" id="E9HE47"/>
<reference evidence="2 3" key="1">
    <citation type="journal article" date="2011" name="Science">
        <title>The ecoresponsive genome of Daphnia pulex.</title>
        <authorList>
            <person name="Colbourne J.K."/>
            <person name="Pfrender M.E."/>
            <person name="Gilbert D."/>
            <person name="Thomas W.K."/>
            <person name="Tucker A."/>
            <person name="Oakley T.H."/>
            <person name="Tokishita S."/>
            <person name="Aerts A."/>
            <person name="Arnold G.J."/>
            <person name="Basu M.K."/>
            <person name="Bauer D.J."/>
            <person name="Caceres C.E."/>
            <person name="Carmel L."/>
            <person name="Casola C."/>
            <person name="Choi J.H."/>
            <person name="Detter J.C."/>
            <person name="Dong Q."/>
            <person name="Dusheyko S."/>
            <person name="Eads B.D."/>
            <person name="Frohlich T."/>
            <person name="Geiler-Samerotte K.A."/>
            <person name="Gerlach D."/>
            <person name="Hatcher P."/>
            <person name="Jogdeo S."/>
            <person name="Krijgsveld J."/>
            <person name="Kriventseva E.V."/>
            <person name="Kultz D."/>
            <person name="Laforsch C."/>
            <person name="Lindquist E."/>
            <person name="Lopez J."/>
            <person name="Manak J.R."/>
            <person name="Muller J."/>
            <person name="Pangilinan J."/>
            <person name="Patwardhan R.P."/>
            <person name="Pitluck S."/>
            <person name="Pritham E.J."/>
            <person name="Rechtsteiner A."/>
            <person name="Rho M."/>
            <person name="Rogozin I.B."/>
            <person name="Sakarya O."/>
            <person name="Salamov A."/>
            <person name="Schaack S."/>
            <person name="Shapiro H."/>
            <person name="Shiga Y."/>
            <person name="Skalitzky C."/>
            <person name="Smith Z."/>
            <person name="Souvorov A."/>
            <person name="Sung W."/>
            <person name="Tang Z."/>
            <person name="Tsuchiya D."/>
            <person name="Tu H."/>
            <person name="Vos H."/>
            <person name="Wang M."/>
            <person name="Wolf Y.I."/>
            <person name="Yamagata H."/>
            <person name="Yamada T."/>
            <person name="Ye Y."/>
            <person name="Shaw J.R."/>
            <person name="Andrews J."/>
            <person name="Crease T.J."/>
            <person name="Tang H."/>
            <person name="Lucas S.M."/>
            <person name="Robertson H.M."/>
            <person name="Bork P."/>
            <person name="Koonin E.V."/>
            <person name="Zdobnov E.M."/>
            <person name="Grigoriev I.V."/>
            <person name="Lynch M."/>
            <person name="Boore J.L."/>
        </authorList>
    </citation>
    <scope>NUCLEOTIDE SEQUENCE [LARGE SCALE GENOMIC DNA]</scope>
</reference>
<dbReference type="Proteomes" id="UP000000305">
    <property type="component" value="Unassembled WGS sequence"/>
</dbReference>
<dbReference type="AlphaFoldDB" id="E9HE47"/>
<accession>E9HE47</accession>
<dbReference type="PANTHER" id="PTHR45727">
    <property type="entry name" value="NPC INTRACELLULAR CHOLESTEROL TRANSPORTER 1"/>
    <property type="match status" value="1"/>
</dbReference>
<dbReference type="PANTHER" id="PTHR45727:SF2">
    <property type="entry name" value="NPC INTRACELLULAR CHOLESTEROL TRANSPORTER 1"/>
    <property type="match status" value="1"/>
</dbReference>
<dbReference type="eggNOG" id="KOG1933">
    <property type="taxonomic scope" value="Eukaryota"/>
</dbReference>
<keyword evidence="1" id="KW-1133">Transmembrane helix</keyword>
<keyword evidence="1" id="KW-0812">Transmembrane</keyword>
<feature type="transmembrane region" description="Helical" evidence="1">
    <location>
        <begin position="25"/>
        <end position="45"/>
    </location>
</feature>
<gene>
    <name evidence="2" type="ORF">DAPPUDRAFT_61720</name>
</gene>
<dbReference type="KEGG" id="dpx:DAPPUDRAFT_61720"/>
<dbReference type="EMBL" id="GL732627">
    <property type="protein sequence ID" value="EFX69993.1"/>
    <property type="molecule type" value="Genomic_DNA"/>
</dbReference>
<dbReference type="HOGENOM" id="CLU_2280171_0_0_1"/>
<dbReference type="STRING" id="6669.E9HE47"/>
<keyword evidence="1" id="KW-0472">Membrane</keyword>
<protein>
    <submittedName>
        <fullName evidence="2">Uncharacterized protein</fullName>
    </submittedName>
</protein>
<evidence type="ECO:0000313" key="3">
    <source>
        <dbReference type="Proteomes" id="UP000000305"/>
    </source>
</evidence>
<evidence type="ECO:0000256" key="1">
    <source>
        <dbReference type="SAM" id="Phobius"/>
    </source>
</evidence>
<evidence type="ECO:0000313" key="2">
    <source>
        <dbReference type="EMBL" id="EFX69993.1"/>
    </source>
</evidence>
<organism evidence="2 3">
    <name type="scientific">Daphnia pulex</name>
    <name type="common">Water flea</name>
    <dbReference type="NCBI Taxonomy" id="6669"/>
    <lineage>
        <taxon>Eukaryota</taxon>
        <taxon>Metazoa</taxon>
        <taxon>Ecdysozoa</taxon>
        <taxon>Arthropoda</taxon>
        <taxon>Crustacea</taxon>
        <taxon>Branchiopoda</taxon>
        <taxon>Diplostraca</taxon>
        <taxon>Cladocera</taxon>
        <taxon>Anomopoda</taxon>
        <taxon>Daphniidae</taxon>
        <taxon>Daphnia</taxon>
    </lineage>
</organism>
<keyword evidence="3" id="KW-1185">Reference proteome</keyword>
<proteinExistence type="predicted"/>